<feature type="domain" description="Tip attachment protein J HDII-ins2" evidence="3">
    <location>
        <begin position="242"/>
        <end position="364"/>
    </location>
</feature>
<feature type="transmembrane region" description="Helical" evidence="1">
    <location>
        <begin position="75"/>
        <end position="98"/>
    </location>
</feature>
<dbReference type="InterPro" id="IPR055385">
    <property type="entry name" value="GpJ_HDII-ins2"/>
</dbReference>
<evidence type="ECO:0000313" key="4">
    <source>
        <dbReference type="EMBL" id="TCS77650.1"/>
    </source>
</evidence>
<keyword evidence="1" id="KW-0472">Membrane</keyword>
<dbReference type="Pfam" id="PF24801">
    <property type="entry name" value="FNIII-A_GpJ"/>
    <property type="match status" value="1"/>
</dbReference>
<sequence length="2221" mass="247549">MIQIIVVENPLEPKIHETYDAYYSGKDIRSYYNVTEANSVFLNGQRVKDMDGTIPQDGSQLIITPCVAGGDFGKILGFVAMVALTAWSGAILGGSGVFGMAIKGYTFGAYLAAGAVMYLGGRLINSVFPQQAANVGWHDYEKSQTYGWDLPTVQTMEGGVIGETYGTCIPQPQLLEEHVETSDQDGKQYLNLLYCGGYGEIDSITDIRIDSTPIENYSNVQLETRLGTNDQTPISFFTNTPTDQSVGLMLDINQPLIRTTNSTAACSLEITLEWNNGLYHLNDDGSYSNASISIQVEYKKTGIPDWTLSGKYTFTNSSPDAFRRSVKIASNIEAGQYDVKVTAVSKDSGSRNMTITYWSILTSYNNGVYVRPNKVLVAMRILATNQLSGGVPNINWRQTRSKVYVYNPKKSQYEVKAADNPIWAAYDILHGCRYLKNLNTGKKEYVVFGCQHQQLDAYFEQWCESAAYADELVPDEYGEFEKRYLFDAYFDTSQKRFEAATKAAAVGHSSIIIHGTRYGIVTDKPGMISQVFAEGRTTVSSVKGTFTSKEERAKSVELQYNDRHNDFKNTVFTLRSKDWASEDCQDNTAQLTLFGVSRRSQAYREGVRALATNERQLQFVELSTDIDGLVCEYGDIVGYAHTISRVGIASGRLISATANTITLDKAVTLDAGKTYEIYVTLANDKLEKKEVAAPMQTITTDTLTVTAAFSDVPAQYDNYAFGETNKAIKPYRVVGASRDGEMLVQLQLAEYDESIYATDINYDRYPHMDYTNYAGLSGDKIQSEVADSLEINSRTNYVKTEDGYQIIITKKEPDNITYTFPTEPDVIANGLLNISFGSRVRTLGYYRPNDGGGAEYICRYIYDPQNHPWALYLGESAEYEYKVVTDVSGIPMTNVSGDYVYETDSEGKMVVNTDEFGNPKRRKIYAVICEKVVNYRMFGAKLDGVTDDYQAIKDCHDYQMSCYEIEPESKRKHYLVSVENHQGIIRKDNNEPITCAGNIDISGSKLLVQDCNATWFGFYLWGDNEGDFMTYEPLYETKETYQKDNFVIGTEGKLSQLGNNSLMFLKESSYAVRDDAGYLYSEPRYELLFHTMDGILANPITYDWSIAGGLEIKTPVSDYVTHEVSTETINSQFELSYTRLPNAHYNFKGCQVRFETSANKYCSVLWCKCHNAHVSGFSFYPDTNQMHNTVFKNTMIYMWGCYNAEVSDITGFNNSGKRENGVDATSGYVIRATNCLNLHIHDCHVQGYWGATAMNCVKDVHIERVSINRLDIHNYFYNLYIDHCNLFNHAIQIGEGRGICQITNSCFYVNSLPADSYPHAHILELNATYGRIFEGKILIDNCKAYLKDAEGGEFDVIKCEFSPEAVSTLDTFKWPETTIRECNFFSYNPGTYLVYNMVSGTRSCRTSTKAPTNVKDWCKDTGNADSGKLNWKYLGRGLDWVNDGNTANHEVYKGEIIRTYKTTMTSDNKTAFYDRHYFVVVQAGNLNIAEKLETNMPSDLSGNEFTYGTAILRYVKWYEWQANKSYVVGDFCYVESSMWLPVYSWECVSAGLSNGYRPAHTVGTVIEGEDIYPKNLDACWWTYAGPKADFVNVEFKPNMTVEKGQIIYADHKLYNVLEAGKLDAIPPQNTAWNGSFKHGTAMLSFIGKEWSSKTWWAKNHYCISVDRNGTEAVYKLVKQDGTTSGESPVRGNARCVDGDIIWEWTSSGDDGSAWLPQTRYNVGDIVHANGNTYKCVFDGRLEMPSHIILENISTNMTVGGDVFAFYEGGTDVPIRTNYSGKWTIKVDNVERYRFRDFADGYFGVSSNPLPTIYGSGGSLSEGYSKTEVDVLLSGKANKAAVYTREEIDRLLSGTEDGKADETSYTKAQVNALLAKKADLEHEHSEYATVAALDKKLDADDLRIHASRHIGTHDVDEAGLADGMAMYYDAASKTYKFKKVTAADEPEIDPPAEDKVPLQTIIYTKSVYCDKTFTSQEADADYQFTIPEGAEKFRVVAVPATSVSISADTYIEFVNADGTLAKKVSWSEVSADGIIADCTVGKTYAFKCSITTSGATTIALYVDCGEKINQLVANTSNVPALDSKKVEEPPIEDAVPLTVLATKTLTASGSGTEYACEDWSAGSEFQFTIPVSVTKFRFSVTPADATARISNADVTFIDADWNAQVKIKAQTPAVLSCIKGKTYAWCIWVGTNMKTDVICKVEVGGEVETSAVTEATVIPAYS</sequence>
<reference evidence="4 5" key="1">
    <citation type="submission" date="2019-03" db="EMBL/GenBank/DDBJ databases">
        <title>Genomic Encyclopedia of Type Strains, Phase IV (KMG-IV): sequencing the most valuable type-strain genomes for metagenomic binning, comparative biology and taxonomic classification.</title>
        <authorList>
            <person name="Goeker M."/>
        </authorList>
    </citation>
    <scope>NUCLEOTIDE SEQUENCE [LARGE SCALE GENOMIC DNA]</scope>
    <source>
        <strain evidence="4 5">DSM 20467</strain>
    </source>
</reference>
<dbReference type="RefSeq" id="WP_165874494.1">
    <property type="nucleotide sequence ID" value="NZ_SMAA01000014.1"/>
</dbReference>
<name>A0A4R3K4M5_9FIRM</name>
<evidence type="ECO:0000256" key="1">
    <source>
        <dbReference type="SAM" id="Phobius"/>
    </source>
</evidence>
<keyword evidence="1" id="KW-0812">Transmembrane</keyword>
<comment type="caution">
    <text evidence="4">The sequence shown here is derived from an EMBL/GenBank/DDBJ whole genome shotgun (WGS) entry which is preliminary data.</text>
</comment>
<dbReference type="PANTHER" id="PTHR36251:SF2">
    <property type="entry name" value="GIFSY-2 PROPHAGE HOST SPECIFICITY PROTEIN J, PHAGE LAMBDA"/>
    <property type="match status" value="1"/>
</dbReference>
<evidence type="ECO:0000259" key="2">
    <source>
        <dbReference type="Pfam" id="PF13550"/>
    </source>
</evidence>
<organism evidence="4 5">
    <name type="scientific">Pectinatus cerevisiiphilus</name>
    <dbReference type="NCBI Taxonomy" id="86956"/>
    <lineage>
        <taxon>Bacteria</taxon>
        <taxon>Bacillati</taxon>
        <taxon>Bacillota</taxon>
        <taxon>Negativicutes</taxon>
        <taxon>Selenomonadales</taxon>
        <taxon>Selenomonadaceae</taxon>
        <taxon>Pectinatus</taxon>
    </lineage>
</organism>
<dbReference type="InterPro" id="IPR032876">
    <property type="entry name" value="J_dom"/>
</dbReference>
<accession>A0A4R3K4M5</accession>
<evidence type="ECO:0000259" key="3">
    <source>
        <dbReference type="Pfam" id="PF24801"/>
    </source>
</evidence>
<dbReference type="Proteomes" id="UP000295188">
    <property type="component" value="Unassembled WGS sequence"/>
</dbReference>
<evidence type="ECO:0000313" key="5">
    <source>
        <dbReference type="Proteomes" id="UP000295188"/>
    </source>
</evidence>
<dbReference type="InterPro" id="IPR053171">
    <property type="entry name" value="Viral_Tip_Attach_Protein"/>
</dbReference>
<keyword evidence="5" id="KW-1185">Reference proteome</keyword>
<dbReference type="Pfam" id="PF13550">
    <property type="entry name" value="Phage-tail_3"/>
    <property type="match status" value="1"/>
</dbReference>
<proteinExistence type="predicted"/>
<dbReference type="SUPFAM" id="SSF51126">
    <property type="entry name" value="Pectin lyase-like"/>
    <property type="match status" value="1"/>
</dbReference>
<dbReference type="EMBL" id="SMAA01000014">
    <property type="protein sequence ID" value="TCS77650.1"/>
    <property type="molecule type" value="Genomic_DNA"/>
</dbReference>
<feature type="domain" description="Tip attachment protein J" evidence="2">
    <location>
        <begin position="539"/>
        <end position="640"/>
    </location>
</feature>
<dbReference type="PANTHER" id="PTHR36251">
    <property type="entry name" value="FELS-1 PROPHAGE HOST SPECIFICITY PROTEIN-RELATED"/>
    <property type="match status" value="1"/>
</dbReference>
<feature type="transmembrane region" description="Helical" evidence="1">
    <location>
        <begin position="105"/>
        <end position="124"/>
    </location>
</feature>
<gene>
    <name evidence="4" type="ORF">EDC37_11451</name>
</gene>
<protein>
    <submittedName>
        <fullName evidence="4">Carbohydrate binding protein</fullName>
    </submittedName>
</protein>
<dbReference type="NCBIfam" id="NF040662">
    <property type="entry name" value="attach_TipJ_rel"/>
    <property type="match status" value="1"/>
</dbReference>
<keyword evidence="1" id="KW-1133">Transmembrane helix</keyword>
<dbReference type="InterPro" id="IPR011050">
    <property type="entry name" value="Pectin_lyase_fold/virulence"/>
</dbReference>